<evidence type="ECO:0000256" key="1">
    <source>
        <dbReference type="SAM" id="MobiDB-lite"/>
    </source>
</evidence>
<protein>
    <submittedName>
        <fullName evidence="2">Uncharacterized protein</fullName>
    </submittedName>
</protein>
<dbReference type="PANTHER" id="PTHR31385">
    <property type="entry name" value="PUTATIVE (DUF220)-RELATED"/>
    <property type="match status" value="1"/>
</dbReference>
<dbReference type="AlphaFoldDB" id="I0YMI1"/>
<dbReference type="PANTHER" id="PTHR31385:SF1">
    <property type="entry name" value="PUTATIVE (DUF220)-RELATED"/>
    <property type="match status" value="1"/>
</dbReference>
<feature type="compositionally biased region" description="Low complexity" evidence="1">
    <location>
        <begin position="260"/>
        <end position="276"/>
    </location>
</feature>
<reference evidence="2 3" key="1">
    <citation type="journal article" date="2012" name="Genome Biol.">
        <title>The genome of the polar eukaryotic microalga coccomyxa subellipsoidea reveals traits of cold adaptation.</title>
        <authorList>
            <person name="Blanc G."/>
            <person name="Agarkova I."/>
            <person name="Grimwood J."/>
            <person name="Kuo A."/>
            <person name="Brueggeman A."/>
            <person name="Dunigan D."/>
            <person name="Gurnon J."/>
            <person name="Ladunga I."/>
            <person name="Lindquist E."/>
            <person name="Lucas S."/>
            <person name="Pangilinan J."/>
            <person name="Proschold T."/>
            <person name="Salamov A."/>
            <person name="Schmutz J."/>
            <person name="Weeks D."/>
            <person name="Yamada T."/>
            <person name="Claverie J.M."/>
            <person name="Grigoriev I."/>
            <person name="Van Etten J."/>
            <person name="Lomsadze A."/>
            <person name="Borodovsky M."/>
        </authorList>
    </citation>
    <scope>NUCLEOTIDE SEQUENCE [LARGE SCALE GENOMIC DNA]</scope>
    <source>
        <strain evidence="2 3">C-169</strain>
    </source>
</reference>
<accession>I0YMI1</accession>
<feature type="compositionally biased region" description="Acidic residues" evidence="1">
    <location>
        <begin position="229"/>
        <end position="240"/>
    </location>
</feature>
<feature type="compositionally biased region" description="Basic and acidic residues" evidence="1">
    <location>
        <begin position="286"/>
        <end position="302"/>
    </location>
</feature>
<dbReference type="EMBL" id="AGSI01000018">
    <property type="protein sequence ID" value="EIE19600.1"/>
    <property type="molecule type" value="Genomic_DNA"/>
</dbReference>
<dbReference type="RefSeq" id="XP_005644144.1">
    <property type="nucleotide sequence ID" value="XM_005644087.1"/>
</dbReference>
<dbReference type="Proteomes" id="UP000007264">
    <property type="component" value="Unassembled WGS sequence"/>
</dbReference>
<comment type="caution">
    <text evidence="2">The sequence shown here is derived from an EMBL/GenBank/DDBJ whole genome shotgun (WGS) entry which is preliminary data.</text>
</comment>
<evidence type="ECO:0000313" key="3">
    <source>
        <dbReference type="Proteomes" id="UP000007264"/>
    </source>
</evidence>
<proteinExistence type="predicted"/>
<sequence>MASEQLQALPDAHPGLAGESIEKGKGDRYNIHVSNAKGYLCHIHMESKYECPPEMLFAIFTNPDNTGVFRDIKKRGKRKVLELDPAGRKIVEQIGEAKVLFKSREFTTLLKVDEDARNPEKLLTAFTLIRSDILSRFNGCWSMSPIRNAEGTEVVGTAATLEQDILPAGAPEFLKHVPLLGNALRGICVRAVKRMVEDLDNVLDKVRAGTPLDDILKPPQPVSSHVLDFDDFSDGEDADVSDGPPSVQKADGSENHSLDSAAASEAKAAAVRSASAPQTTAGHTNPLDDGHSMDKAPGDFWDRQSWPSPSKQRAGECPN</sequence>
<name>I0YMI1_COCSC</name>
<dbReference type="KEGG" id="csl:COCSUDRAFT_58346"/>
<dbReference type="OrthoDB" id="530906at2759"/>
<gene>
    <name evidence="2" type="ORF">COCSUDRAFT_58346</name>
</gene>
<organism evidence="2 3">
    <name type="scientific">Coccomyxa subellipsoidea (strain C-169)</name>
    <name type="common">Green microalga</name>
    <dbReference type="NCBI Taxonomy" id="574566"/>
    <lineage>
        <taxon>Eukaryota</taxon>
        <taxon>Viridiplantae</taxon>
        <taxon>Chlorophyta</taxon>
        <taxon>core chlorophytes</taxon>
        <taxon>Trebouxiophyceae</taxon>
        <taxon>Trebouxiophyceae incertae sedis</taxon>
        <taxon>Coccomyxaceae</taxon>
        <taxon>Coccomyxa</taxon>
        <taxon>Coccomyxa subellipsoidea</taxon>
    </lineage>
</organism>
<feature type="region of interest" description="Disordered" evidence="1">
    <location>
        <begin position="211"/>
        <end position="319"/>
    </location>
</feature>
<evidence type="ECO:0000313" key="2">
    <source>
        <dbReference type="EMBL" id="EIE19600.1"/>
    </source>
</evidence>
<keyword evidence="3" id="KW-1185">Reference proteome</keyword>
<dbReference type="GeneID" id="17037572"/>